<organism evidence="5 6">
    <name type="scientific">Neptunomonas qingdaonensis</name>
    <dbReference type="NCBI Taxonomy" id="1045558"/>
    <lineage>
        <taxon>Bacteria</taxon>
        <taxon>Pseudomonadati</taxon>
        <taxon>Pseudomonadota</taxon>
        <taxon>Gammaproteobacteria</taxon>
        <taxon>Oceanospirillales</taxon>
        <taxon>Oceanospirillaceae</taxon>
        <taxon>Neptunomonas</taxon>
    </lineage>
</organism>
<evidence type="ECO:0000256" key="1">
    <source>
        <dbReference type="ARBA" id="ARBA00009156"/>
    </source>
</evidence>
<evidence type="ECO:0000256" key="3">
    <source>
        <dbReference type="ARBA" id="ARBA00022777"/>
    </source>
</evidence>
<feature type="domain" description="Carbohydrate kinase FGGY C-terminal" evidence="4">
    <location>
        <begin position="17"/>
        <end position="197"/>
    </location>
</feature>
<proteinExistence type="inferred from homology"/>
<name>A0A1I2P4W1_9GAMM</name>
<comment type="similarity">
    <text evidence="1">Belongs to the FGGY kinase family.</text>
</comment>
<sequence length="255" mass="26968">MMGAIGTGNIAPGQVTMSLGTSGTLYAAADQPIISENNGLAPFCSSSGGWLPLICTMNMTNISSAVQQLFELDIPTFNQHLTSIAAGSDGLLLMPFLNGERTPSLPEASGMLLGINMQNLTAAHLCRAAVEGTTLGLRYGLELLRGSGLDSASIRLIGGGAKSSQWRQIAADMMNTPVECPTIGEAAALGGAIQAAWCHSGWQGKETSLSTLCSQLVAIDPRSRVEPDHRGVQHYEALFERYNEALQHHYQQPAL</sequence>
<dbReference type="InterPro" id="IPR043129">
    <property type="entry name" value="ATPase_NBD"/>
</dbReference>
<dbReference type="AlphaFoldDB" id="A0A1I2P4W1"/>
<dbReference type="InterPro" id="IPR018483">
    <property type="entry name" value="Carb_kinase_FGGY_CS"/>
</dbReference>
<dbReference type="InterPro" id="IPR050406">
    <property type="entry name" value="FGGY_Carb_Kinase"/>
</dbReference>
<accession>A0A1I2P4W1</accession>
<dbReference type="RefSeq" id="WP_090725731.1">
    <property type="nucleotide sequence ID" value="NZ_FOOU01000003.1"/>
</dbReference>
<dbReference type="OrthoDB" id="9805576at2"/>
<evidence type="ECO:0000256" key="2">
    <source>
        <dbReference type="ARBA" id="ARBA00022679"/>
    </source>
</evidence>
<keyword evidence="2" id="KW-0808">Transferase</keyword>
<protein>
    <submittedName>
        <fullName evidence="5">Xylulokinase</fullName>
    </submittedName>
</protein>
<dbReference type="PANTHER" id="PTHR43095:SF5">
    <property type="entry name" value="XYLULOSE KINASE"/>
    <property type="match status" value="1"/>
</dbReference>
<dbReference type="STRING" id="1045558.SAMN05216175_103188"/>
<dbReference type="InterPro" id="IPR018485">
    <property type="entry name" value="FGGY_C"/>
</dbReference>
<evidence type="ECO:0000313" key="6">
    <source>
        <dbReference type="Proteomes" id="UP000198623"/>
    </source>
</evidence>
<dbReference type="Proteomes" id="UP000198623">
    <property type="component" value="Unassembled WGS sequence"/>
</dbReference>
<dbReference type="Gene3D" id="3.30.420.40">
    <property type="match status" value="1"/>
</dbReference>
<keyword evidence="6" id="KW-1185">Reference proteome</keyword>
<keyword evidence="3 5" id="KW-0418">Kinase</keyword>
<dbReference type="EMBL" id="FOOU01000003">
    <property type="protein sequence ID" value="SFG09007.1"/>
    <property type="molecule type" value="Genomic_DNA"/>
</dbReference>
<reference evidence="6" key="1">
    <citation type="submission" date="2016-10" db="EMBL/GenBank/DDBJ databases">
        <authorList>
            <person name="Varghese N."/>
            <person name="Submissions S."/>
        </authorList>
    </citation>
    <scope>NUCLEOTIDE SEQUENCE [LARGE SCALE GENOMIC DNA]</scope>
    <source>
        <strain evidence="6">CGMCC 1.10971</strain>
    </source>
</reference>
<dbReference type="Pfam" id="PF02782">
    <property type="entry name" value="FGGY_C"/>
    <property type="match status" value="1"/>
</dbReference>
<dbReference type="SUPFAM" id="SSF53067">
    <property type="entry name" value="Actin-like ATPase domain"/>
    <property type="match status" value="1"/>
</dbReference>
<dbReference type="PANTHER" id="PTHR43095">
    <property type="entry name" value="SUGAR KINASE"/>
    <property type="match status" value="1"/>
</dbReference>
<dbReference type="GO" id="GO:0016773">
    <property type="term" value="F:phosphotransferase activity, alcohol group as acceptor"/>
    <property type="evidence" value="ECO:0007669"/>
    <property type="project" value="InterPro"/>
</dbReference>
<evidence type="ECO:0000313" key="5">
    <source>
        <dbReference type="EMBL" id="SFG09007.1"/>
    </source>
</evidence>
<dbReference type="GO" id="GO:0005975">
    <property type="term" value="P:carbohydrate metabolic process"/>
    <property type="evidence" value="ECO:0007669"/>
    <property type="project" value="InterPro"/>
</dbReference>
<evidence type="ECO:0000259" key="4">
    <source>
        <dbReference type="Pfam" id="PF02782"/>
    </source>
</evidence>
<dbReference type="PROSITE" id="PS00445">
    <property type="entry name" value="FGGY_KINASES_2"/>
    <property type="match status" value="1"/>
</dbReference>
<gene>
    <name evidence="5" type="ORF">SAMN05216175_103188</name>
</gene>
<dbReference type="GO" id="GO:0016301">
    <property type="term" value="F:kinase activity"/>
    <property type="evidence" value="ECO:0007669"/>
    <property type="project" value="UniProtKB-KW"/>
</dbReference>